<keyword evidence="12" id="KW-1185">Reference proteome</keyword>
<evidence type="ECO:0000256" key="8">
    <source>
        <dbReference type="SAM" id="MobiDB-lite"/>
    </source>
</evidence>
<proteinExistence type="predicted"/>
<accession>A0A8S3VDB6</accession>
<dbReference type="Gene3D" id="3.30.40.10">
    <property type="entry name" value="Zinc/RING finger domain, C3HC4 (zinc finger)"/>
    <property type="match status" value="1"/>
</dbReference>
<dbReference type="GO" id="GO:0005765">
    <property type="term" value="C:lysosomal membrane"/>
    <property type="evidence" value="ECO:0007669"/>
    <property type="project" value="UniProtKB-SubCell"/>
</dbReference>
<dbReference type="EC" id="2.3.2.27" evidence="11"/>
<keyword evidence="6" id="KW-0862">Zinc</keyword>
<dbReference type="GO" id="GO:0002376">
    <property type="term" value="P:immune system process"/>
    <property type="evidence" value="ECO:0007669"/>
    <property type="project" value="UniProtKB-KW"/>
</dbReference>
<name>A0A8S3VDB6_MYTED</name>
<evidence type="ECO:0000256" key="3">
    <source>
        <dbReference type="ARBA" id="ARBA00004656"/>
    </source>
</evidence>
<keyword evidence="11" id="KW-0012">Acyltransferase</keyword>
<gene>
    <name evidence="11" type="ORF">MEDL_64633</name>
</gene>
<keyword evidence="4" id="KW-0479">Metal-binding</keyword>
<keyword evidence="9" id="KW-0472">Membrane</keyword>
<evidence type="ECO:0000256" key="2">
    <source>
        <dbReference type="ARBA" id="ARBA00004177"/>
    </source>
</evidence>
<dbReference type="OrthoDB" id="264354at2759"/>
<dbReference type="GO" id="GO:0005768">
    <property type="term" value="C:endosome"/>
    <property type="evidence" value="ECO:0007669"/>
    <property type="project" value="UniProtKB-SubCell"/>
</dbReference>
<feature type="domain" description="RING-CH-type" evidence="10">
    <location>
        <begin position="113"/>
        <end position="177"/>
    </location>
</feature>
<keyword evidence="9" id="KW-0812">Transmembrane</keyword>
<feature type="transmembrane region" description="Helical" evidence="9">
    <location>
        <begin position="199"/>
        <end position="221"/>
    </location>
</feature>
<dbReference type="PROSITE" id="PS51292">
    <property type="entry name" value="ZF_RING_CH"/>
    <property type="match status" value="1"/>
</dbReference>
<organism evidence="11 12">
    <name type="scientific">Mytilus edulis</name>
    <name type="common">Blue mussel</name>
    <dbReference type="NCBI Taxonomy" id="6550"/>
    <lineage>
        <taxon>Eukaryota</taxon>
        <taxon>Metazoa</taxon>
        <taxon>Spiralia</taxon>
        <taxon>Lophotrochozoa</taxon>
        <taxon>Mollusca</taxon>
        <taxon>Bivalvia</taxon>
        <taxon>Autobranchia</taxon>
        <taxon>Pteriomorphia</taxon>
        <taxon>Mytilida</taxon>
        <taxon>Mytiloidea</taxon>
        <taxon>Mytilidae</taxon>
        <taxon>Mytilinae</taxon>
        <taxon>Mytilus</taxon>
    </lineage>
</organism>
<evidence type="ECO:0000256" key="6">
    <source>
        <dbReference type="ARBA" id="ARBA00022833"/>
    </source>
</evidence>
<sequence>MKWTSSAHYRRTKNTPQAFVDIETQNRCGDVVIAVSDNVTAESKTAMPFQQIAVHPIGDDASCTKDSKKKEKSQTSPVKKKESTKSSPVGVRKHIANSPTPKATERCETRLSMTSSTGDTCRICHCDVSEYDTTSPMISPCLCSGSMKFVHQACLQKWLKNSDKRSCELCHFHYKMTTKLKPFPKWERLQMSRVEKRKITCSVTFHVIAITCVIWSLYVLIDRTTEEVEMGALNWPFWTKLIVVSIGFFGGLVFMYVQCKMYLRYCQKWRSYNRIIHIETLTDEDRIKFIELAVIKKKIPDEDHGVSNLGFEIDSL</sequence>
<dbReference type="GO" id="GO:0008270">
    <property type="term" value="F:zinc ion binding"/>
    <property type="evidence" value="ECO:0007669"/>
    <property type="project" value="UniProtKB-KW"/>
</dbReference>
<dbReference type="InterPro" id="IPR011016">
    <property type="entry name" value="Znf_RING-CH"/>
</dbReference>
<protein>
    <submittedName>
        <fullName evidence="11">MARCH1_8</fullName>
        <ecNumber evidence="11">2.3.2.27</ecNumber>
    </submittedName>
</protein>
<dbReference type="Pfam" id="PF12906">
    <property type="entry name" value="RINGv"/>
    <property type="match status" value="1"/>
</dbReference>
<keyword evidence="7" id="KW-0391">Immunity</keyword>
<evidence type="ECO:0000259" key="10">
    <source>
        <dbReference type="PROSITE" id="PS51292"/>
    </source>
</evidence>
<dbReference type="GO" id="GO:0061630">
    <property type="term" value="F:ubiquitin protein ligase activity"/>
    <property type="evidence" value="ECO:0007669"/>
    <property type="project" value="UniProtKB-EC"/>
</dbReference>
<evidence type="ECO:0000256" key="5">
    <source>
        <dbReference type="ARBA" id="ARBA00022771"/>
    </source>
</evidence>
<evidence type="ECO:0000256" key="4">
    <source>
        <dbReference type="ARBA" id="ARBA00022723"/>
    </source>
</evidence>
<dbReference type="AlphaFoldDB" id="A0A8S3VDB6"/>
<evidence type="ECO:0000313" key="12">
    <source>
        <dbReference type="Proteomes" id="UP000683360"/>
    </source>
</evidence>
<evidence type="ECO:0000256" key="9">
    <source>
        <dbReference type="SAM" id="Phobius"/>
    </source>
</evidence>
<keyword evidence="9" id="KW-1133">Transmembrane helix</keyword>
<dbReference type="InterPro" id="IPR013083">
    <property type="entry name" value="Znf_RING/FYVE/PHD"/>
</dbReference>
<dbReference type="SUPFAM" id="SSF57850">
    <property type="entry name" value="RING/U-box"/>
    <property type="match status" value="1"/>
</dbReference>
<reference evidence="11" key="1">
    <citation type="submission" date="2021-03" db="EMBL/GenBank/DDBJ databases">
        <authorList>
            <person name="Bekaert M."/>
        </authorList>
    </citation>
    <scope>NUCLEOTIDE SEQUENCE</scope>
</reference>
<evidence type="ECO:0000256" key="7">
    <source>
        <dbReference type="ARBA" id="ARBA00022859"/>
    </source>
</evidence>
<keyword evidence="5" id="KW-0863">Zinc-finger</keyword>
<evidence type="ECO:0000256" key="1">
    <source>
        <dbReference type="ARBA" id="ARBA00004127"/>
    </source>
</evidence>
<feature type="transmembrane region" description="Helical" evidence="9">
    <location>
        <begin position="241"/>
        <end position="263"/>
    </location>
</feature>
<dbReference type="SMART" id="SM00744">
    <property type="entry name" value="RINGv"/>
    <property type="match status" value="1"/>
</dbReference>
<dbReference type="EMBL" id="CAJPWZ010003139">
    <property type="protein sequence ID" value="CAG2253057.1"/>
    <property type="molecule type" value="Genomic_DNA"/>
</dbReference>
<keyword evidence="11" id="KW-0808">Transferase</keyword>
<evidence type="ECO:0000313" key="11">
    <source>
        <dbReference type="EMBL" id="CAG2253057.1"/>
    </source>
</evidence>
<comment type="caution">
    <text evidence="11">The sequence shown here is derived from an EMBL/GenBank/DDBJ whole genome shotgun (WGS) entry which is preliminary data.</text>
</comment>
<feature type="region of interest" description="Disordered" evidence="8">
    <location>
        <begin position="60"/>
        <end position="111"/>
    </location>
</feature>
<comment type="subcellular location">
    <subcellularLocation>
        <location evidence="1">Endomembrane system</location>
        <topology evidence="1">Multi-pass membrane protein</topology>
    </subcellularLocation>
    <subcellularLocation>
        <location evidence="2">Endosome</location>
    </subcellularLocation>
    <subcellularLocation>
        <location evidence="3">Lysosome membrane</location>
    </subcellularLocation>
</comment>
<dbReference type="Proteomes" id="UP000683360">
    <property type="component" value="Unassembled WGS sequence"/>
</dbReference>
<dbReference type="PANTHER" id="PTHR45981">
    <property type="entry name" value="LD02310P"/>
    <property type="match status" value="1"/>
</dbReference>
<feature type="compositionally biased region" description="Basic and acidic residues" evidence="8">
    <location>
        <begin position="62"/>
        <end position="84"/>
    </location>
</feature>